<comment type="function">
    <text evidence="5 7">This protein is one of the early assembly proteins of the 50S ribosomal subunit, although it is not seen to bind rRNA by itself. It is important during the early stages of 50S assembly.</text>
</comment>
<gene>
    <name evidence="5 7" type="primary">rplM</name>
    <name evidence="8" type="ORF">CGW93_02480</name>
</gene>
<dbReference type="InterPro" id="IPR005823">
    <property type="entry name" value="Ribosomal_uL13_bac-type"/>
</dbReference>
<accession>A0A257LTT3</accession>
<evidence type="ECO:0000256" key="4">
    <source>
        <dbReference type="ARBA" id="ARBA00035201"/>
    </source>
</evidence>
<name>A0A257LTT3_UNCW3</name>
<dbReference type="AlphaFoldDB" id="A0A257LTT3"/>
<comment type="similarity">
    <text evidence="1 5 6">Belongs to the universal ribosomal protein uL13 family.</text>
</comment>
<dbReference type="GO" id="GO:0003735">
    <property type="term" value="F:structural constituent of ribosome"/>
    <property type="evidence" value="ECO:0007669"/>
    <property type="project" value="InterPro"/>
</dbReference>
<dbReference type="PIRSF" id="PIRSF002181">
    <property type="entry name" value="Ribosomal_L13"/>
    <property type="match status" value="1"/>
</dbReference>
<organism evidence="8 9">
    <name type="scientific">candidate division WOR-3 bacterium 4484_18</name>
    <dbReference type="NCBI Taxonomy" id="2020626"/>
    <lineage>
        <taxon>Bacteria</taxon>
        <taxon>Bacteria division WOR-3</taxon>
    </lineage>
</organism>
<dbReference type="Pfam" id="PF00572">
    <property type="entry name" value="Ribosomal_L13"/>
    <property type="match status" value="1"/>
</dbReference>
<comment type="subunit">
    <text evidence="5">Part of the 50S ribosomal subunit.</text>
</comment>
<dbReference type="FunFam" id="3.90.1180.10:FF:000001">
    <property type="entry name" value="50S ribosomal protein L13"/>
    <property type="match status" value="1"/>
</dbReference>
<dbReference type="InterPro" id="IPR023563">
    <property type="entry name" value="Ribosomal_uL13_CS"/>
</dbReference>
<dbReference type="GO" id="GO:0017148">
    <property type="term" value="P:negative regulation of translation"/>
    <property type="evidence" value="ECO:0007669"/>
    <property type="project" value="TreeGrafter"/>
</dbReference>
<dbReference type="GO" id="GO:0022625">
    <property type="term" value="C:cytosolic large ribosomal subunit"/>
    <property type="evidence" value="ECO:0007669"/>
    <property type="project" value="TreeGrafter"/>
</dbReference>
<evidence type="ECO:0000256" key="3">
    <source>
        <dbReference type="ARBA" id="ARBA00023274"/>
    </source>
</evidence>
<evidence type="ECO:0000313" key="9">
    <source>
        <dbReference type="Proteomes" id="UP000216312"/>
    </source>
</evidence>
<dbReference type="PANTHER" id="PTHR11545">
    <property type="entry name" value="RIBOSOMAL PROTEIN L13"/>
    <property type="match status" value="1"/>
</dbReference>
<dbReference type="PROSITE" id="PS00783">
    <property type="entry name" value="RIBOSOMAL_L13"/>
    <property type="match status" value="1"/>
</dbReference>
<evidence type="ECO:0000256" key="6">
    <source>
        <dbReference type="RuleBase" id="RU003877"/>
    </source>
</evidence>
<dbReference type="Gene3D" id="3.90.1180.10">
    <property type="entry name" value="Ribosomal protein L13"/>
    <property type="match status" value="1"/>
</dbReference>
<dbReference type="GO" id="GO:0006412">
    <property type="term" value="P:translation"/>
    <property type="evidence" value="ECO:0007669"/>
    <property type="project" value="UniProtKB-UniRule"/>
</dbReference>
<sequence length="138" mass="15653">MTTTTERKWYLIDAAGKTLGRLASQIALILRGKHKPQYQPHLDLGDYVVVINAEKVHVTGKKETDKLYYRHSGYPGGLKAIPLSVIRRKHPEFLIYHAVKGMLPKNRLGRKMLKKLKVYRGPSHPHIAQNPEPLDIGA</sequence>
<evidence type="ECO:0000256" key="2">
    <source>
        <dbReference type="ARBA" id="ARBA00022980"/>
    </source>
</evidence>
<dbReference type="InterPro" id="IPR036899">
    <property type="entry name" value="Ribosomal_uL13_sf"/>
</dbReference>
<evidence type="ECO:0000313" key="8">
    <source>
        <dbReference type="EMBL" id="OYV03088.1"/>
    </source>
</evidence>
<dbReference type="PANTHER" id="PTHR11545:SF2">
    <property type="entry name" value="LARGE RIBOSOMAL SUBUNIT PROTEIN UL13M"/>
    <property type="match status" value="1"/>
</dbReference>
<dbReference type="NCBIfam" id="TIGR01066">
    <property type="entry name" value="rplM_bact"/>
    <property type="match status" value="1"/>
</dbReference>
<dbReference type="HAMAP" id="MF_01366">
    <property type="entry name" value="Ribosomal_uL13"/>
    <property type="match status" value="1"/>
</dbReference>
<dbReference type="GO" id="GO:0003729">
    <property type="term" value="F:mRNA binding"/>
    <property type="evidence" value="ECO:0007669"/>
    <property type="project" value="TreeGrafter"/>
</dbReference>
<keyword evidence="2 5" id="KW-0689">Ribosomal protein</keyword>
<dbReference type="EMBL" id="NMUJ01000023">
    <property type="protein sequence ID" value="OYV03088.1"/>
    <property type="molecule type" value="Genomic_DNA"/>
</dbReference>
<dbReference type="SUPFAM" id="SSF52161">
    <property type="entry name" value="Ribosomal protein L13"/>
    <property type="match status" value="1"/>
</dbReference>
<evidence type="ECO:0000256" key="1">
    <source>
        <dbReference type="ARBA" id="ARBA00006227"/>
    </source>
</evidence>
<reference evidence="9" key="1">
    <citation type="submission" date="2017-07" db="EMBL/GenBank/DDBJ databases">
        <title>Novel pathways for hydrocarbon cycling and metabolic interdependencies in hydrothermal sediment communities.</title>
        <authorList>
            <person name="Dombrowski N."/>
            <person name="Seitz K."/>
            <person name="Teske A."/>
            <person name="Baker B."/>
        </authorList>
    </citation>
    <scope>NUCLEOTIDE SEQUENCE [LARGE SCALE GENOMIC DNA]</scope>
</reference>
<evidence type="ECO:0000256" key="7">
    <source>
        <dbReference type="RuleBase" id="RU003878"/>
    </source>
</evidence>
<dbReference type="Proteomes" id="UP000216312">
    <property type="component" value="Unassembled WGS sequence"/>
</dbReference>
<dbReference type="InterPro" id="IPR005822">
    <property type="entry name" value="Ribosomal_uL13"/>
</dbReference>
<evidence type="ECO:0000256" key="5">
    <source>
        <dbReference type="HAMAP-Rule" id="MF_01366"/>
    </source>
</evidence>
<dbReference type="CDD" id="cd00392">
    <property type="entry name" value="Ribosomal_L13"/>
    <property type="match status" value="1"/>
</dbReference>
<protein>
    <recommendedName>
        <fullName evidence="4 5">Large ribosomal subunit protein uL13</fullName>
    </recommendedName>
</protein>
<proteinExistence type="inferred from homology"/>
<comment type="caution">
    <text evidence="8">The sequence shown here is derived from an EMBL/GenBank/DDBJ whole genome shotgun (WGS) entry which is preliminary data.</text>
</comment>
<keyword evidence="3 5" id="KW-0687">Ribonucleoprotein</keyword>